<feature type="compositionally biased region" description="Low complexity" evidence="1">
    <location>
        <begin position="187"/>
        <end position="197"/>
    </location>
</feature>
<dbReference type="Proteomes" id="UP000320333">
    <property type="component" value="Unassembled WGS sequence"/>
</dbReference>
<sequence>MPSPPESRYIYPVLSLPSSSAATSTHPYIDKLHHNNNYNNNNTHAPTTLRRATPSPTLKGAGGISLVDPADDDAEYAHGWRIMLDPNSLHPHIPAISNIAAATTTPFMQQQQHHSDSALELGRFLLPNTTERAAMACSSKSKRQMLFESSHLSHPYIPASPPFSAHQFHSPSLKHCEEQSVSIHPKQQQPQQHQQQQRSTKLHSHITQMQNNRIQDAMASVVASKLSLANTLVLVCLVPAELCTVSGTSKHKLGNWALKLSEIEIFFV</sequence>
<organism evidence="2 3">
    <name type="scientific">Chytriomyces confervae</name>
    <dbReference type="NCBI Taxonomy" id="246404"/>
    <lineage>
        <taxon>Eukaryota</taxon>
        <taxon>Fungi</taxon>
        <taxon>Fungi incertae sedis</taxon>
        <taxon>Chytridiomycota</taxon>
        <taxon>Chytridiomycota incertae sedis</taxon>
        <taxon>Chytridiomycetes</taxon>
        <taxon>Chytridiales</taxon>
        <taxon>Chytriomycetaceae</taxon>
        <taxon>Chytriomyces</taxon>
    </lineage>
</organism>
<gene>
    <name evidence="2" type="ORF">CcCBS67573_g09666</name>
</gene>
<dbReference type="AlphaFoldDB" id="A0A507DQA8"/>
<dbReference type="EMBL" id="QEAP01000937">
    <property type="protein sequence ID" value="TPX53696.1"/>
    <property type="molecule type" value="Genomic_DNA"/>
</dbReference>
<proteinExistence type="predicted"/>
<protein>
    <submittedName>
        <fullName evidence="2">Uncharacterized protein</fullName>
    </submittedName>
</protein>
<evidence type="ECO:0000313" key="3">
    <source>
        <dbReference type="Proteomes" id="UP000320333"/>
    </source>
</evidence>
<feature type="region of interest" description="Disordered" evidence="1">
    <location>
        <begin position="177"/>
        <end position="204"/>
    </location>
</feature>
<keyword evidence="3" id="KW-1185">Reference proteome</keyword>
<accession>A0A507DQA8</accession>
<reference evidence="2 3" key="1">
    <citation type="journal article" date="2019" name="Sci. Rep.">
        <title>Comparative genomics of chytrid fungi reveal insights into the obligate biotrophic and pathogenic lifestyle of Synchytrium endobioticum.</title>
        <authorList>
            <person name="van de Vossenberg B.T.L.H."/>
            <person name="Warris S."/>
            <person name="Nguyen H.D.T."/>
            <person name="van Gent-Pelzer M.P.E."/>
            <person name="Joly D.L."/>
            <person name="van de Geest H.C."/>
            <person name="Bonants P.J.M."/>
            <person name="Smith D.S."/>
            <person name="Levesque C.A."/>
            <person name="van der Lee T.A.J."/>
        </authorList>
    </citation>
    <scope>NUCLEOTIDE SEQUENCE [LARGE SCALE GENOMIC DNA]</scope>
    <source>
        <strain evidence="2 3">CBS 675.73</strain>
    </source>
</reference>
<comment type="caution">
    <text evidence="2">The sequence shown here is derived from an EMBL/GenBank/DDBJ whole genome shotgun (WGS) entry which is preliminary data.</text>
</comment>
<evidence type="ECO:0000256" key="1">
    <source>
        <dbReference type="SAM" id="MobiDB-lite"/>
    </source>
</evidence>
<name>A0A507DQA8_9FUNG</name>
<evidence type="ECO:0000313" key="2">
    <source>
        <dbReference type="EMBL" id="TPX53696.1"/>
    </source>
</evidence>